<evidence type="ECO:0000256" key="1">
    <source>
        <dbReference type="ARBA" id="ARBA00004395"/>
    </source>
</evidence>
<dbReference type="GO" id="GO:0006891">
    <property type="term" value="P:intra-Golgi vesicle-mediated transport"/>
    <property type="evidence" value="ECO:0007669"/>
    <property type="project" value="TreeGrafter"/>
</dbReference>
<dbReference type="PANTHER" id="PTHR12961:SF0">
    <property type="entry name" value="CONSERVED OLIGOMERIC GOLGI COMPLEX SUBUNIT 2"/>
    <property type="match status" value="1"/>
</dbReference>
<dbReference type="InterPro" id="IPR009316">
    <property type="entry name" value="COG2"/>
</dbReference>
<dbReference type="GO" id="GO:0015031">
    <property type="term" value="P:protein transport"/>
    <property type="evidence" value="ECO:0007669"/>
    <property type="project" value="UniProtKB-KW"/>
</dbReference>
<dbReference type="PANTHER" id="PTHR12961">
    <property type="entry name" value="CONSERVED OLIGOMERIC GOLGI COMPLEX COMPONENT 2"/>
    <property type="match status" value="1"/>
</dbReference>
<proteinExistence type="inferred from homology"/>
<reference evidence="13" key="2">
    <citation type="submission" date="2015-01" db="EMBL/GenBank/DDBJ databases">
        <title>Evolutionary Origins and Diversification of the Mycorrhizal Mutualists.</title>
        <authorList>
            <consortium name="DOE Joint Genome Institute"/>
            <consortium name="Mycorrhizal Genomics Consortium"/>
            <person name="Kohler A."/>
            <person name="Kuo A."/>
            <person name="Nagy L.G."/>
            <person name="Floudas D."/>
            <person name="Copeland A."/>
            <person name="Barry K.W."/>
            <person name="Cichocki N."/>
            <person name="Veneault-Fourrey C."/>
            <person name="LaButti K."/>
            <person name="Lindquist E.A."/>
            <person name="Lipzen A."/>
            <person name="Lundell T."/>
            <person name="Morin E."/>
            <person name="Murat C."/>
            <person name="Riley R."/>
            <person name="Ohm R."/>
            <person name="Sun H."/>
            <person name="Tunlid A."/>
            <person name="Henrissat B."/>
            <person name="Grigoriev I.V."/>
            <person name="Hibbett D.S."/>
            <person name="Martin F."/>
        </authorList>
    </citation>
    <scope>NUCLEOTIDE SEQUENCE [LARGE SCALE GENOMIC DNA]</scope>
    <source>
        <strain evidence="13">Ve08.2h10</strain>
    </source>
</reference>
<evidence type="ECO:0000259" key="11">
    <source>
        <dbReference type="Pfam" id="PF12022"/>
    </source>
</evidence>
<accession>A0A0D0E4R3</accession>
<dbReference type="GO" id="GO:0000139">
    <property type="term" value="C:Golgi membrane"/>
    <property type="evidence" value="ECO:0007669"/>
    <property type="project" value="UniProtKB-SubCell"/>
</dbReference>
<keyword evidence="13" id="KW-1185">Reference proteome</keyword>
<dbReference type="InParanoid" id="A0A0D0E4R3"/>
<comment type="subcellular location">
    <subcellularLocation>
        <location evidence="1">Golgi apparatus membrane</location>
        <topology evidence="1">Peripheral membrane protein</topology>
    </subcellularLocation>
</comment>
<dbReference type="InterPro" id="IPR024603">
    <property type="entry name" value="COG_complex_COG2_C"/>
</dbReference>
<keyword evidence="4" id="KW-0813">Transport</keyword>
<dbReference type="STRING" id="930991.A0A0D0E4R3"/>
<dbReference type="HOGENOM" id="CLU_005470_1_0_1"/>
<evidence type="ECO:0000256" key="6">
    <source>
        <dbReference type="ARBA" id="ARBA00023034"/>
    </source>
</evidence>
<dbReference type="GO" id="GO:0017119">
    <property type="term" value="C:Golgi transport complex"/>
    <property type="evidence" value="ECO:0007669"/>
    <property type="project" value="TreeGrafter"/>
</dbReference>
<evidence type="ECO:0000256" key="8">
    <source>
        <dbReference type="ARBA" id="ARBA00031344"/>
    </source>
</evidence>
<feature type="domain" description="COG complex component COG2 C-terminal" evidence="11">
    <location>
        <begin position="529"/>
        <end position="855"/>
    </location>
</feature>
<dbReference type="Proteomes" id="UP000054538">
    <property type="component" value="Unassembled WGS sequence"/>
</dbReference>
<keyword evidence="6" id="KW-0333">Golgi apparatus</keyword>
<keyword evidence="7" id="KW-0472">Membrane</keyword>
<sequence>MASTTSHTAPGGRLDPYDLERLAEELAARELSGPSVGSSSAGEHFPSQPDLPIYVPLSHDNEFLGAETFDVESFLLSRSYTSLPELRTELREYLSCLKEELVLLINDDYEDFISLSTDLRGEGVRLARLKAPLNDLRAQIQASREGLQTIQDAIHAKLNARSKLREEKALLHLLLKISESVTRLESLLSISQPNFTNYAERPPSHLSGLHDMNSGMKTRGSRGKHLSRVATEYSQLLYHVSKARAENCAYVEEIQWSINRIRDTLTSDLDHFFSTTLLALTETSDGKVTELERAKVAADLTECLRVYDGLGLWRVAEDIIKRNVVQPFIKKSIHPDALAAPHSPIIPHTPFPLLPGRVPSSALPPRTPYTPYTAFPTIQNPYGAKHGASPSSIPFLDESEDALVKLYNQILRFVDRDLGRIMEIAEHVSVKSNPPRLDSTSVAISPSGIETEIHTGEGFDLMANVIWPEVGQAIMDELGSVVFAAGKPDEFLKRHAATQAFIRALEFIAPSTESVQAMRSHLVFIMFNRRWQLPIYFQLRWKDIIGKLEDCLSSAALGLDSISSDPRRSAFLTPQAESIWVAVCSCWSAEVFIPELAYRFWRLTLQLLSRYKTWVEVSLPQIELPAKANPSTDKSRSSAPQAVPEAPPENNAADDVLLKQYGTVLVDIKAMTSQVLALWREEISTVLPELTTAQDVYINPEGALQEQLDSLDSIAVHLTRQITILLARRACDALLPVRSIPSQFRAMSSKRMPTEPSYFVPLILRPVKVFFGIGGSNVAGDRLRDILLKETAAEVFDGVCQRYIQYLTAMKKTEESLRRLKKGKKSTLGIFGSANTSKDDDRDEERIRTQMIIDVEAFGRDGKSLDVDISLVDSYLRLTQMVQTEFIDE</sequence>
<feature type="compositionally biased region" description="Low complexity" evidence="9">
    <location>
        <begin position="639"/>
        <end position="650"/>
    </location>
</feature>
<evidence type="ECO:0000256" key="2">
    <source>
        <dbReference type="ARBA" id="ARBA00007603"/>
    </source>
</evidence>
<feature type="region of interest" description="Disordered" evidence="9">
    <location>
        <begin position="627"/>
        <end position="650"/>
    </location>
</feature>
<evidence type="ECO:0000256" key="9">
    <source>
        <dbReference type="SAM" id="MobiDB-lite"/>
    </source>
</evidence>
<reference evidence="12 13" key="1">
    <citation type="submission" date="2014-04" db="EMBL/GenBank/DDBJ databases">
        <authorList>
            <consortium name="DOE Joint Genome Institute"/>
            <person name="Kuo A."/>
            <person name="Kohler A."/>
            <person name="Jargeat P."/>
            <person name="Nagy L.G."/>
            <person name="Floudas D."/>
            <person name="Copeland A."/>
            <person name="Barry K.W."/>
            <person name="Cichocki N."/>
            <person name="Veneault-Fourrey C."/>
            <person name="LaButti K."/>
            <person name="Lindquist E.A."/>
            <person name="Lipzen A."/>
            <person name="Lundell T."/>
            <person name="Morin E."/>
            <person name="Murat C."/>
            <person name="Sun H."/>
            <person name="Tunlid A."/>
            <person name="Henrissat B."/>
            <person name="Grigoriev I.V."/>
            <person name="Hibbett D.S."/>
            <person name="Martin F."/>
            <person name="Nordberg H.P."/>
            <person name="Cantor M.N."/>
            <person name="Hua S.X."/>
        </authorList>
    </citation>
    <scope>NUCLEOTIDE SEQUENCE [LARGE SCALE GENOMIC DNA]</scope>
    <source>
        <strain evidence="12 13">Ve08.2h10</strain>
    </source>
</reference>
<evidence type="ECO:0000256" key="5">
    <source>
        <dbReference type="ARBA" id="ARBA00022927"/>
    </source>
</evidence>
<evidence type="ECO:0000313" key="12">
    <source>
        <dbReference type="EMBL" id="KIK99406.1"/>
    </source>
</evidence>
<comment type="similarity">
    <text evidence="2">Belongs to the COG2 family.</text>
</comment>
<dbReference type="Pfam" id="PF12022">
    <property type="entry name" value="COG2_C"/>
    <property type="match status" value="1"/>
</dbReference>
<gene>
    <name evidence="12" type="ORF">PAXRUDRAFT_822754</name>
</gene>
<organism evidence="12 13">
    <name type="scientific">Paxillus rubicundulus Ve08.2h10</name>
    <dbReference type="NCBI Taxonomy" id="930991"/>
    <lineage>
        <taxon>Eukaryota</taxon>
        <taxon>Fungi</taxon>
        <taxon>Dikarya</taxon>
        <taxon>Basidiomycota</taxon>
        <taxon>Agaricomycotina</taxon>
        <taxon>Agaricomycetes</taxon>
        <taxon>Agaricomycetidae</taxon>
        <taxon>Boletales</taxon>
        <taxon>Paxilineae</taxon>
        <taxon>Paxillaceae</taxon>
        <taxon>Paxillus</taxon>
    </lineage>
</organism>
<evidence type="ECO:0000256" key="7">
    <source>
        <dbReference type="ARBA" id="ARBA00023136"/>
    </source>
</evidence>
<dbReference type="EMBL" id="KN824860">
    <property type="protein sequence ID" value="KIK99406.1"/>
    <property type="molecule type" value="Genomic_DNA"/>
</dbReference>
<dbReference type="OrthoDB" id="332281at2759"/>
<evidence type="ECO:0000313" key="13">
    <source>
        <dbReference type="Proteomes" id="UP000054538"/>
    </source>
</evidence>
<evidence type="ECO:0000256" key="3">
    <source>
        <dbReference type="ARBA" id="ARBA00020977"/>
    </source>
</evidence>
<dbReference type="GO" id="GO:0007030">
    <property type="term" value="P:Golgi organization"/>
    <property type="evidence" value="ECO:0007669"/>
    <property type="project" value="InterPro"/>
</dbReference>
<evidence type="ECO:0000259" key="10">
    <source>
        <dbReference type="Pfam" id="PF06148"/>
    </source>
</evidence>
<dbReference type="AlphaFoldDB" id="A0A0D0E4R3"/>
<keyword evidence="5" id="KW-0653">Protein transport</keyword>
<name>A0A0D0E4R3_9AGAM</name>
<dbReference type="InterPro" id="IPR024602">
    <property type="entry name" value="COG_su2_N"/>
</dbReference>
<dbReference type="Pfam" id="PF06148">
    <property type="entry name" value="COG2_N"/>
    <property type="match status" value="1"/>
</dbReference>
<feature type="domain" description="Conserved oligomeric Golgi complex subunit 2 N-terminal" evidence="10">
    <location>
        <begin position="59"/>
        <end position="128"/>
    </location>
</feature>
<evidence type="ECO:0000256" key="4">
    <source>
        <dbReference type="ARBA" id="ARBA00022448"/>
    </source>
</evidence>
<protein>
    <recommendedName>
        <fullName evidence="3">Conserved oligomeric Golgi complex subunit 2</fullName>
    </recommendedName>
    <alternativeName>
        <fullName evidence="8">Component of oligomeric Golgi complex 2</fullName>
    </alternativeName>
</protein>